<evidence type="ECO:0000313" key="2">
    <source>
        <dbReference type="EMBL" id="RKF71547.1"/>
    </source>
</evidence>
<gene>
    <name evidence="2" type="ORF">GcC1_098028</name>
</gene>
<accession>A0A420IAL0</accession>
<reference evidence="2 3" key="1">
    <citation type="journal article" date="2018" name="BMC Genomics">
        <title>Comparative genome analyses reveal sequence features reflecting distinct modes of host-adaptation between dicot and monocot powdery mildew.</title>
        <authorList>
            <person name="Wu Y."/>
            <person name="Ma X."/>
            <person name="Pan Z."/>
            <person name="Kale S.D."/>
            <person name="Song Y."/>
            <person name="King H."/>
            <person name="Zhang Q."/>
            <person name="Presley C."/>
            <person name="Deng X."/>
            <person name="Wei C.I."/>
            <person name="Xiao S."/>
        </authorList>
    </citation>
    <scope>NUCLEOTIDE SEQUENCE [LARGE SCALE GENOMIC DNA]</scope>
    <source>
        <strain evidence="2">UCSC1</strain>
    </source>
</reference>
<dbReference type="EMBL" id="MCBR01009835">
    <property type="protein sequence ID" value="RKF71547.1"/>
    <property type="molecule type" value="Genomic_DNA"/>
</dbReference>
<protein>
    <submittedName>
        <fullName evidence="2">Putative histone deacetylase complex protein</fullName>
    </submittedName>
</protein>
<feature type="compositionally biased region" description="Low complexity" evidence="1">
    <location>
        <begin position="151"/>
        <end position="164"/>
    </location>
</feature>
<feature type="non-terminal residue" evidence="2">
    <location>
        <position position="164"/>
    </location>
</feature>
<evidence type="ECO:0000313" key="3">
    <source>
        <dbReference type="Proteomes" id="UP000285405"/>
    </source>
</evidence>
<evidence type="ECO:0000256" key="1">
    <source>
        <dbReference type="SAM" id="MobiDB-lite"/>
    </source>
</evidence>
<feature type="compositionally biased region" description="Polar residues" evidence="1">
    <location>
        <begin position="74"/>
        <end position="87"/>
    </location>
</feature>
<dbReference type="Proteomes" id="UP000285405">
    <property type="component" value="Unassembled WGS sequence"/>
</dbReference>
<name>A0A420IAL0_9PEZI</name>
<feature type="region of interest" description="Disordered" evidence="1">
    <location>
        <begin position="130"/>
        <end position="164"/>
    </location>
</feature>
<comment type="caution">
    <text evidence="2">The sequence shown here is derived from an EMBL/GenBank/DDBJ whole genome shotgun (WGS) entry which is preliminary data.</text>
</comment>
<dbReference type="AlphaFoldDB" id="A0A420IAL0"/>
<dbReference type="OrthoDB" id="5244549at2759"/>
<proteinExistence type="predicted"/>
<feature type="region of interest" description="Disordered" evidence="1">
    <location>
        <begin position="48"/>
        <end position="87"/>
    </location>
</feature>
<organism evidence="2 3">
    <name type="scientific">Golovinomyces cichoracearum</name>
    <dbReference type="NCBI Taxonomy" id="62708"/>
    <lineage>
        <taxon>Eukaryota</taxon>
        <taxon>Fungi</taxon>
        <taxon>Dikarya</taxon>
        <taxon>Ascomycota</taxon>
        <taxon>Pezizomycotina</taxon>
        <taxon>Leotiomycetes</taxon>
        <taxon>Erysiphales</taxon>
        <taxon>Erysiphaceae</taxon>
        <taxon>Golovinomyces</taxon>
    </lineage>
</organism>
<feature type="compositionally biased region" description="Polar residues" evidence="1">
    <location>
        <begin position="132"/>
        <end position="150"/>
    </location>
</feature>
<feature type="compositionally biased region" description="Basic and acidic residues" evidence="1">
    <location>
        <begin position="48"/>
        <end position="73"/>
    </location>
</feature>
<feature type="region of interest" description="Disordered" evidence="1">
    <location>
        <begin position="1"/>
        <end position="25"/>
    </location>
</feature>
<sequence length="164" mass="18883">MNSQTHGSQGFELNLERESSSQQHCQRNMIKRENNDTQHCQRIMVKRDKEEISQREREHSDIQDRERQHREQYQKSAPHQGNTSTIPIHQPVASRVPGAIHNPGGILANHSDIQSSGPMVVQSIPGNVYCGPSNNETNRPIQYNSQPSTNQQHQHQHQQQQHQH</sequence>